<name>A0A858NQN0_9CAUD</name>
<gene>
    <name evidence="3" type="ORF">XccvBFoX3_gp76</name>
</gene>
<evidence type="ECO:0000256" key="1">
    <source>
        <dbReference type="SAM" id="MobiDB-lite"/>
    </source>
</evidence>
<evidence type="ECO:0000313" key="3">
    <source>
        <dbReference type="EMBL" id="QJB21976.1"/>
    </source>
</evidence>
<protein>
    <submittedName>
        <fullName evidence="3">Uncharacterized protein</fullName>
    </submittedName>
</protein>
<dbReference type="EMBL" id="MT161383">
    <property type="protein sequence ID" value="QJB21976.1"/>
    <property type="molecule type" value="Genomic_DNA"/>
</dbReference>
<keyword evidence="2" id="KW-0812">Transmembrane</keyword>
<keyword evidence="2" id="KW-0472">Membrane</keyword>
<proteinExistence type="predicted"/>
<evidence type="ECO:0000313" key="4">
    <source>
        <dbReference type="Proteomes" id="UP000671940"/>
    </source>
</evidence>
<keyword evidence="2" id="KW-1133">Transmembrane helix</keyword>
<sequence length="168" mass="18337">MRACRTRLFPVIDEGAFPVNIIPVQYRLTVKIVTGLVVCLLFFLSGYQLRGLQAKVVEKTAEASVAREQVQVVTQARADDKLTQVGANAVEAIRVDQAAATQQQFKIIYQDVIRYVQSNSSPAVCDADVEWLRIWNEGNKGGSPESVVPARATGAVPAGHGRATEARR</sequence>
<evidence type="ECO:0000256" key="2">
    <source>
        <dbReference type="SAM" id="Phobius"/>
    </source>
</evidence>
<keyword evidence="4" id="KW-1185">Reference proteome</keyword>
<dbReference type="Proteomes" id="UP000671940">
    <property type="component" value="Segment"/>
</dbReference>
<reference evidence="3" key="1">
    <citation type="submission" date="2020-03" db="EMBL/GenBank/DDBJ databases">
        <title>Development of an integrated pest management strategy to control Xanthomonas campestris pv. campestris using bacteriophages.</title>
        <authorList>
            <person name="Holtappels D."/>
            <person name="Lavigne R."/>
            <person name="Wagemans J."/>
        </authorList>
    </citation>
    <scope>NUCLEOTIDE SEQUENCE</scope>
</reference>
<organism evidence="3 4">
    <name type="scientific">Xanthomonas phage FoX3</name>
    <dbReference type="NCBI Taxonomy" id="2723899"/>
    <lineage>
        <taxon>Viruses</taxon>
        <taxon>Duplodnaviria</taxon>
        <taxon>Heunggongvirae</taxon>
        <taxon>Uroviricota</taxon>
        <taxon>Caudoviricetes</taxon>
        <taxon>Foxunavirus</taxon>
        <taxon>Foxunavirus fox3</taxon>
    </lineage>
</organism>
<feature type="transmembrane region" description="Helical" evidence="2">
    <location>
        <begin position="28"/>
        <end position="49"/>
    </location>
</feature>
<feature type="region of interest" description="Disordered" evidence="1">
    <location>
        <begin position="140"/>
        <end position="168"/>
    </location>
</feature>
<accession>A0A858NQN0</accession>